<name>A0A852VFI4_9BACT</name>
<dbReference type="Pfam" id="PF00732">
    <property type="entry name" value="GMC_oxred_N"/>
    <property type="match status" value="1"/>
</dbReference>
<feature type="domain" description="Glucose-methanol-choline oxidoreductase C-terminal" evidence="6">
    <location>
        <begin position="398"/>
        <end position="510"/>
    </location>
</feature>
<evidence type="ECO:0000256" key="1">
    <source>
        <dbReference type="ARBA" id="ARBA00010790"/>
    </source>
</evidence>
<sequence>MNLDSMRRYGTDEVVDAVVIGTGAGGAPLLAKLARAGLRVVAFEAGRNWDPGRDFATDEVAASELYWLGERLSAGNTPTAFGGNNSGTGVGGSMLHWGAFVPRADPRDFRIHSEFGIGVDWPMRVDDLRPYYEKLERFFGVSGPALYPWDPERRYPLLPVPLNAPAELMQRGFRELGLRTSEAPVAAVSSDYQQEGYEARHACVNRGYCHQGCRNGAKASMDVTYLPAAVKAGAEIRPECFVHNFELNNQGRVSAVIYRHGDENIRQRCKVVFLCAGAVETPRLLLHCNGGHGEGLGNSSGQVGRNFMAHVATQVWGTFADETRPNKGFPASLISEDTIRPAQAGFAGGYLTQSLGIVPVTWSMQVARGRGLWGKPLVDYLQQYNHVAGIGINGDCLPSENNFLELSEESDALGMKKARVHFSYGENELRMSRHAQDLMTAAWKAAGATDIWTYQRSAHTIGTCRMGDNPNTNVVDPNGRSFDVPNLWICDNSVFPSALPANPALTIMALSLRTADIFLQDGEWR</sequence>
<reference evidence="7 8" key="1">
    <citation type="submission" date="2020-07" db="EMBL/GenBank/DDBJ databases">
        <title>Genomic Encyclopedia of Type Strains, Phase IV (KMG-V): Genome sequencing to study the core and pangenomes of soil and plant-associated prokaryotes.</title>
        <authorList>
            <person name="Whitman W."/>
        </authorList>
    </citation>
    <scope>NUCLEOTIDE SEQUENCE [LARGE SCALE GENOMIC DNA]</scope>
    <source>
        <strain evidence="7 8">M8UP22</strain>
    </source>
</reference>
<dbReference type="InterPro" id="IPR007867">
    <property type="entry name" value="GMC_OxRtase_C"/>
</dbReference>
<feature type="domain" description="Glucose-methanol-choline oxidoreductase N-terminal" evidence="5">
    <location>
        <begin position="124"/>
        <end position="311"/>
    </location>
</feature>
<evidence type="ECO:0000313" key="8">
    <source>
        <dbReference type="Proteomes" id="UP000564385"/>
    </source>
</evidence>
<evidence type="ECO:0000259" key="6">
    <source>
        <dbReference type="Pfam" id="PF05199"/>
    </source>
</evidence>
<evidence type="ECO:0000256" key="2">
    <source>
        <dbReference type="ARBA" id="ARBA00022630"/>
    </source>
</evidence>
<gene>
    <name evidence="7" type="ORF">HDF08_003702</name>
</gene>
<keyword evidence="3" id="KW-0274">FAD</keyword>
<proteinExistence type="inferred from homology"/>
<dbReference type="AlphaFoldDB" id="A0A852VFI4"/>
<dbReference type="Gene3D" id="3.50.50.60">
    <property type="entry name" value="FAD/NAD(P)-binding domain"/>
    <property type="match status" value="2"/>
</dbReference>
<comment type="caution">
    <text evidence="7">The sequence shown here is derived from an EMBL/GenBank/DDBJ whole genome shotgun (WGS) entry which is preliminary data.</text>
</comment>
<comment type="similarity">
    <text evidence="1">Belongs to the GMC oxidoreductase family.</text>
</comment>
<evidence type="ECO:0000313" key="7">
    <source>
        <dbReference type="EMBL" id="NYF91583.1"/>
    </source>
</evidence>
<dbReference type="Pfam" id="PF05199">
    <property type="entry name" value="GMC_oxred_C"/>
    <property type="match status" value="1"/>
</dbReference>
<accession>A0A852VFI4</accession>
<evidence type="ECO:0000259" key="5">
    <source>
        <dbReference type="Pfam" id="PF00732"/>
    </source>
</evidence>
<dbReference type="GO" id="GO:0016614">
    <property type="term" value="F:oxidoreductase activity, acting on CH-OH group of donors"/>
    <property type="evidence" value="ECO:0007669"/>
    <property type="project" value="InterPro"/>
</dbReference>
<dbReference type="InterPro" id="IPR000172">
    <property type="entry name" value="GMC_OxRdtase_N"/>
</dbReference>
<dbReference type="InterPro" id="IPR036188">
    <property type="entry name" value="FAD/NAD-bd_sf"/>
</dbReference>
<dbReference type="SUPFAM" id="SSF54373">
    <property type="entry name" value="FAD-linked reductases, C-terminal domain"/>
    <property type="match status" value="1"/>
</dbReference>
<keyword evidence="4" id="KW-0560">Oxidoreductase</keyword>
<evidence type="ECO:0000256" key="3">
    <source>
        <dbReference type="ARBA" id="ARBA00022827"/>
    </source>
</evidence>
<dbReference type="EMBL" id="JACCCU010000003">
    <property type="protein sequence ID" value="NYF91583.1"/>
    <property type="molecule type" value="Genomic_DNA"/>
</dbReference>
<dbReference type="GO" id="GO:0050660">
    <property type="term" value="F:flavin adenine dinucleotide binding"/>
    <property type="evidence" value="ECO:0007669"/>
    <property type="project" value="InterPro"/>
</dbReference>
<protein>
    <submittedName>
        <fullName evidence="7">Choline dehydrogenase-like flavoprotein</fullName>
    </submittedName>
</protein>
<dbReference type="PANTHER" id="PTHR46056">
    <property type="entry name" value="LONG-CHAIN-ALCOHOL OXIDASE"/>
    <property type="match status" value="1"/>
</dbReference>
<organism evidence="7 8">
    <name type="scientific">Tunturiibacter lichenicola</name>
    <dbReference type="NCBI Taxonomy" id="2051959"/>
    <lineage>
        <taxon>Bacteria</taxon>
        <taxon>Pseudomonadati</taxon>
        <taxon>Acidobacteriota</taxon>
        <taxon>Terriglobia</taxon>
        <taxon>Terriglobales</taxon>
        <taxon>Acidobacteriaceae</taxon>
        <taxon>Tunturiibacter</taxon>
    </lineage>
</organism>
<keyword evidence="2" id="KW-0285">Flavoprotein</keyword>
<dbReference type="PANTHER" id="PTHR46056:SF12">
    <property type="entry name" value="LONG-CHAIN-ALCOHOL OXIDASE"/>
    <property type="match status" value="1"/>
</dbReference>
<evidence type="ECO:0000256" key="4">
    <source>
        <dbReference type="ARBA" id="ARBA00023002"/>
    </source>
</evidence>
<dbReference type="Proteomes" id="UP000564385">
    <property type="component" value="Unassembled WGS sequence"/>
</dbReference>
<dbReference type="SUPFAM" id="SSF51905">
    <property type="entry name" value="FAD/NAD(P)-binding domain"/>
    <property type="match status" value="1"/>
</dbReference>